<evidence type="ECO:0000256" key="1">
    <source>
        <dbReference type="ARBA" id="ARBA00001933"/>
    </source>
</evidence>
<evidence type="ECO:0000256" key="5">
    <source>
        <dbReference type="PIRSR" id="PIRSR006278-2"/>
    </source>
</evidence>
<dbReference type="PANTHER" id="PTHR43780:SF2">
    <property type="entry name" value="1-AMINOCYCLOPROPANE-1-CARBOXYLATE DEAMINASE-RELATED"/>
    <property type="match status" value="1"/>
</dbReference>
<gene>
    <name evidence="7" type="ORF">FKG95_23195</name>
</gene>
<dbReference type="Gene3D" id="3.40.50.1100">
    <property type="match status" value="2"/>
</dbReference>
<evidence type="ECO:0000256" key="2">
    <source>
        <dbReference type="ARBA" id="ARBA00008639"/>
    </source>
</evidence>
<reference evidence="7 8" key="1">
    <citation type="submission" date="2019-06" db="EMBL/GenBank/DDBJ databases">
        <title>Whole genome sequence for Rhodospirillaceae sp. R148.</title>
        <authorList>
            <person name="Wang G."/>
        </authorList>
    </citation>
    <scope>NUCLEOTIDE SEQUENCE [LARGE SCALE GENOMIC DNA]</scope>
    <source>
        <strain evidence="7 8">R148</strain>
    </source>
</reference>
<proteinExistence type="inferred from homology"/>
<name>A0A545TF15_9PROT</name>
<dbReference type="Proteomes" id="UP000315252">
    <property type="component" value="Unassembled WGS sequence"/>
</dbReference>
<feature type="domain" description="Tryptophan synthase beta chain-like PALP" evidence="6">
    <location>
        <begin position="23"/>
        <end position="333"/>
    </location>
</feature>
<evidence type="ECO:0000256" key="3">
    <source>
        <dbReference type="ARBA" id="ARBA00022898"/>
    </source>
</evidence>
<accession>A0A545TF15</accession>
<dbReference type="AlphaFoldDB" id="A0A545TF15"/>
<dbReference type="InterPro" id="IPR027278">
    <property type="entry name" value="ACCD_DCysDesulf"/>
</dbReference>
<feature type="modified residue" description="N6-(pyridoxal phosphate)lysine" evidence="5">
    <location>
        <position position="62"/>
    </location>
</feature>
<keyword evidence="3 5" id="KW-0663">Pyridoxal phosphate</keyword>
<evidence type="ECO:0000313" key="8">
    <source>
        <dbReference type="Proteomes" id="UP000315252"/>
    </source>
</evidence>
<dbReference type="GO" id="GO:0019148">
    <property type="term" value="F:D-cysteine desulfhydrase activity"/>
    <property type="evidence" value="ECO:0007669"/>
    <property type="project" value="TreeGrafter"/>
</dbReference>
<keyword evidence="8" id="KW-1185">Reference proteome</keyword>
<dbReference type="OrthoDB" id="9801249at2"/>
<protein>
    <submittedName>
        <fullName evidence="7">D-cysteine desulfhydrase family protein</fullName>
    </submittedName>
</protein>
<dbReference type="Pfam" id="PF00291">
    <property type="entry name" value="PALP"/>
    <property type="match status" value="1"/>
</dbReference>
<evidence type="ECO:0000259" key="6">
    <source>
        <dbReference type="Pfam" id="PF00291"/>
    </source>
</evidence>
<dbReference type="PANTHER" id="PTHR43780">
    <property type="entry name" value="1-AMINOCYCLOPROPANE-1-CARBOXYLATE DEAMINASE-RELATED"/>
    <property type="match status" value="1"/>
</dbReference>
<comment type="cofactor">
    <cofactor evidence="1">
        <name>pyridoxal 5'-phosphate</name>
        <dbReference type="ChEBI" id="CHEBI:597326"/>
    </cofactor>
</comment>
<evidence type="ECO:0000313" key="7">
    <source>
        <dbReference type="EMBL" id="TQV75819.1"/>
    </source>
</evidence>
<feature type="active site" description="Nucleophile" evidence="4">
    <location>
        <position position="89"/>
    </location>
</feature>
<dbReference type="NCBIfam" id="TIGR01275">
    <property type="entry name" value="ACC_deam_rel"/>
    <property type="match status" value="1"/>
</dbReference>
<dbReference type="InterPro" id="IPR036052">
    <property type="entry name" value="TrpB-like_PALP_sf"/>
</dbReference>
<evidence type="ECO:0000256" key="4">
    <source>
        <dbReference type="PIRSR" id="PIRSR006278-1"/>
    </source>
</evidence>
<dbReference type="RefSeq" id="WP_142898806.1">
    <property type="nucleotide sequence ID" value="NZ_ML660060.1"/>
</dbReference>
<sequence length="347" mass="36984">MTDREKTPSGALGRLAELPRARLFHAPTHLEFMPNLTAACGGKRALYVKRDDLTDMAFGGNKVRQLEFYLGEAQAQGADTVLITGAVQSNFARLTAAGARKLGMESHIQWEERVAKQDPRYRNSGNVLIERILGATLHSYPLGEDETGADRRLGEIAEELRQAGRKPYVIPLAPGHAPLGALGYVVAARELLQQITAAELAVDGIVVASGSGATHAGLLFGLRALGSSIPVTGICVRRDAAAQGPRITQRCAEIAELLQIKNRVAVEDVVVTDAFLAPGYGRASEEVLDAIRLAARTEALMLDPVYSGKTMAGFVSTARQAEGEGALIFIHTGGTPGIFAYEDDLTA</sequence>
<comment type="caution">
    <text evidence="7">The sequence shown here is derived from an EMBL/GenBank/DDBJ whole genome shotgun (WGS) entry which is preliminary data.</text>
</comment>
<dbReference type="InterPro" id="IPR001926">
    <property type="entry name" value="TrpB-like_PALP"/>
</dbReference>
<comment type="similarity">
    <text evidence="2">Belongs to the ACC deaminase/D-cysteine desulfhydrase family.</text>
</comment>
<dbReference type="SUPFAM" id="SSF53686">
    <property type="entry name" value="Tryptophan synthase beta subunit-like PLP-dependent enzymes"/>
    <property type="match status" value="1"/>
</dbReference>
<dbReference type="EMBL" id="VHSH01000009">
    <property type="protein sequence ID" value="TQV75819.1"/>
    <property type="molecule type" value="Genomic_DNA"/>
</dbReference>
<dbReference type="InterPro" id="IPR005966">
    <property type="entry name" value="D-Cys_desShydrase"/>
</dbReference>
<organism evidence="7 8">
    <name type="scientific">Denitrobaculum tricleocarpae</name>
    <dbReference type="NCBI Taxonomy" id="2591009"/>
    <lineage>
        <taxon>Bacteria</taxon>
        <taxon>Pseudomonadati</taxon>
        <taxon>Pseudomonadota</taxon>
        <taxon>Alphaproteobacteria</taxon>
        <taxon>Rhodospirillales</taxon>
        <taxon>Rhodospirillaceae</taxon>
        <taxon>Denitrobaculum</taxon>
    </lineage>
</organism>
<dbReference type="PIRSF" id="PIRSF006278">
    <property type="entry name" value="ACCD_DCysDesulf"/>
    <property type="match status" value="1"/>
</dbReference>